<keyword evidence="1" id="KW-0812">Transmembrane</keyword>
<keyword evidence="4" id="KW-1185">Reference proteome</keyword>
<feature type="transmembrane region" description="Helical" evidence="1">
    <location>
        <begin position="165"/>
        <end position="188"/>
    </location>
</feature>
<dbReference type="RefSeq" id="WP_343774944.1">
    <property type="nucleotide sequence ID" value="NZ_BAAADV010000007.1"/>
</dbReference>
<feature type="transmembrane region" description="Helical" evidence="1">
    <location>
        <begin position="12"/>
        <end position="32"/>
    </location>
</feature>
<evidence type="ECO:0000259" key="2">
    <source>
        <dbReference type="Pfam" id="PF25933"/>
    </source>
</evidence>
<evidence type="ECO:0000313" key="4">
    <source>
        <dbReference type="Proteomes" id="UP001500420"/>
    </source>
</evidence>
<dbReference type="InterPro" id="IPR058284">
    <property type="entry name" value="DUF7978"/>
</dbReference>
<organism evidence="3 4">
    <name type="scientific">Natronoarchaeum mannanilyticum</name>
    <dbReference type="NCBI Taxonomy" id="926360"/>
    <lineage>
        <taxon>Archaea</taxon>
        <taxon>Methanobacteriati</taxon>
        <taxon>Methanobacteriota</taxon>
        <taxon>Stenosarchaea group</taxon>
        <taxon>Halobacteria</taxon>
        <taxon>Halobacteriales</taxon>
        <taxon>Natronoarchaeaceae</taxon>
    </lineage>
</organism>
<dbReference type="EMBL" id="BAAADV010000007">
    <property type="protein sequence ID" value="GAA0679817.1"/>
    <property type="molecule type" value="Genomic_DNA"/>
</dbReference>
<gene>
    <name evidence="3" type="ORF">GCM10009020_30570</name>
</gene>
<dbReference type="AlphaFoldDB" id="A0AAV3TCC3"/>
<proteinExistence type="predicted"/>
<reference evidence="3 4" key="1">
    <citation type="journal article" date="2019" name="Int. J. Syst. Evol. Microbiol.">
        <title>The Global Catalogue of Microorganisms (GCM) 10K type strain sequencing project: providing services to taxonomists for standard genome sequencing and annotation.</title>
        <authorList>
            <consortium name="The Broad Institute Genomics Platform"/>
            <consortium name="The Broad Institute Genome Sequencing Center for Infectious Disease"/>
            <person name="Wu L."/>
            <person name="Ma J."/>
        </authorList>
    </citation>
    <scope>NUCLEOTIDE SEQUENCE [LARGE SCALE GENOMIC DNA]</scope>
    <source>
        <strain evidence="3 4">JCM 16328</strain>
    </source>
</reference>
<evidence type="ECO:0000256" key="1">
    <source>
        <dbReference type="SAM" id="Phobius"/>
    </source>
</evidence>
<keyword evidence="1" id="KW-0472">Membrane</keyword>
<feature type="transmembrane region" description="Helical" evidence="1">
    <location>
        <begin position="97"/>
        <end position="118"/>
    </location>
</feature>
<sequence>MATTERIDRRTIGLGAALGAAAYVLGYLVTYVTQRGSVEERFEGFNFVADLLGGDPIPAWKGVGWLFYNAHFVDTEIPGFGGTQTRNFVANADGGSLALLFLVPPLLLLGAGVVAATLSRAATAADGATAGALVTVGYLPLAVIGLLAFGYAVGDGTIAPDAITAVLLAGAVYPAVLGGLGGALGAAVGR</sequence>
<dbReference type="Proteomes" id="UP001500420">
    <property type="component" value="Unassembled WGS sequence"/>
</dbReference>
<evidence type="ECO:0000313" key="3">
    <source>
        <dbReference type="EMBL" id="GAA0679817.1"/>
    </source>
</evidence>
<dbReference type="Pfam" id="PF25933">
    <property type="entry name" value="DUF7978"/>
    <property type="match status" value="1"/>
</dbReference>
<feature type="transmembrane region" description="Helical" evidence="1">
    <location>
        <begin position="130"/>
        <end position="153"/>
    </location>
</feature>
<accession>A0AAV3TCC3</accession>
<name>A0AAV3TCC3_9EURY</name>
<feature type="domain" description="DUF7978" evidence="2">
    <location>
        <begin position="3"/>
        <end position="187"/>
    </location>
</feature>
<protein>
    <recommendedName>
        <fullName evidence="2">DUF7978 domain-containing protein</fullName>
    </recommendedName>
</protein>
<comment type="caution">
    <text evidence="3">The sequence shown here is derived from an EMBL/GenBank/DDBJ whole genome shotgun (WGS) entry which is preliminary data.</text>
</comment>
<keyword evidence="1" id="KW-1133">Transmembrane helix</keyword>